<feature type="binding site" evidence="6">
    <location>
        <position position="106"/>
    </location>
    <ligand>
        <name>a divalent metal cation</name>
        <dbReference type="ChEBI" id="CHEBI:60240"/>
        <label>1</label>
    </ligand>
</feature>
<gene>
    <name evidence="6 9" type="primary">map</name>
    <name evidence="9" type="ORF">VLK81_09240</name>
</gene>
<comment type="similarity">
    <text evidence="6">Belongs to the peptidase M24A family. Methionine aminopeptidase type 1 subfamily.</text>
</comment>
<feature type="binding site" evidence="6">
    <location>
        <position position="77"/>
    </location>
    <ligand>
        <name>substrate</name>
    </ligand>
</feature>
<dbReference type="EMBL" id="JAYKOT010000003">
    <property type="protein sequence ID" value="MEB3430166.1"/>
    <property type="molecule type" value="Genomic_DNA"/>
</dbReference>
<keyword evidence="4 6" id="KW-0479">Metal-binding</keyword>
<comment type="subunit">
    <text evidence="6">Monomer.</text>
</comment>
<keyword evidence="2 6" id="KW-0031">Aminopeptidase</keyword>
<name>A0AAW9MVE8_9FIRM</name>
<dbReference type="Gene3D" id="3.90.230.10">
    <property type="entry name" value="Creatinase/methionine aminopeptidase superfamily"/>
    <property type="match status" value="1"/>
</dbReference>
<dbReference type="Proteomes" id="UP001357733">
    <property type="component" value="Unassembled WGS sequence"/>
</dbReference>
<dbReference type="GO" id="GO:0004239">
    <property type="term" value="F:initiator methionyl aminopeptidase activity"/>
    <property type="evidence" value="ECO:0007669"/>
    <property type="project" value="UniProtKB-UniRule"/>
</dbReference>
<dbReference type="GO" id="GO:0070006">
    <property type="term" value="F:metalloaminopeptidase activity"/>
    <property type="evidence" value="ECO:0007669"/>
    <property type="project" value="UniProtKB-UniRule"/>
</dbReference>
<dbReference type="CDD" id="cd01086">
    <property type="entry name" value="MetAP1"/>
    <property type="match status" value="1"/>
</dbReference>
<comment type="caution">
    <text evidence="9">The sequence shown here is derived from an EMBL/GenBank/DDBJ whole genome shotgun (WGS) entry which is preliminary data.</text>
</comment>
<comment type="cofactor">
    <cofactor evidence="6">
        <name>Co(2+)</name>
        <dbReference type="ChEBI" id="CHEBI:48828"/>
    </cofactor>
    <cofactor evidence="6">
        <name>Zn(2+)</name>
        <dbReference type="ChEBI" id="CHEBI:29105"/>
    </cofactor>
    <cofactor evidence="6">
        <name>Mn(2+)</name>
        <dbReference type="ChEBI" id="CHEBI:29035"/>
    </cofactor>
    <cofactor evidence="6">
        <name>Fe(2+)</name>
        <dbReference type="ChEBI" id="CHEBI:29033"/>
    </cofactor>
    <text evidence="6">Binds 2 divalent metal cations per subunit. Has a high-affinity and a low affinity metal-binding site. The true nature of the physiological cofactor is under debate. The enzyme is active with cobalt, zinc, manganese or divalent iron ions. Most likely, methionine aminopeptidases function as mononuclear Fe(2+)-metalloproteases under physiological conditions, and the catalytically relevant metal-binding site has been assigned to the histidine-containing high-affinity site.</text>
</comment>
<proteinExistence type="inferred from homology"/>
<reference evidence="9 10" key="1">
    <citation type="submission" date="2024-01" db="EMBL/GenBank/DDBJ databases">
        <title>Complete genome sequence of Citroniella saccharovorans strain M6.X9, isolated from human fecal sample.</title>
        <authorList>
            <person name="Cheng G."/>
            <person name="Westerholm M."/>
            <person name="Schnurer A."/>
        </authorList>
    </citation>
    <scope>NUCLEOTIDE SEQUENCE [LARGE SCALE GENOMIC DNA]</scope>
    <source>
        <strain evidence="9 10">DSM 29873</strain>
    </source>
</reference>
<keyword evidence="5 6" id="KW-0378">Hydrolase</keyword>
<dbReference type="GO" id="GO:0006508">
    <property type="term" value="P:proteolysis"/>
    <property type="evidence" value="ECO:0007669"/>
    <property type="project" value="UniProtKB-KW"/>
</dbReference>
<feature type="binding site" evidence="6">
    <location>
        <position position="169"/>
    </location>
    <ligand>
        <name>a divalent metal cation</name>
        <dbReference type="ChEBI" id="CHEBI:60240"/>
        <label>2</label>
        <note>catalytic</note>
    </ligand>
</feature>
<keyword evidence="10" id="KW-1185">Reference proteome</keyword>
<comment type="function">
    <text evidence="1 6">Removes the N-terminal methionine from nascent proteins. The N-terminal methionine is often cleaved when the second residue in the primary sequence is small and uncharged (Met-Ala-, Cys, Gly, Pro, Ser, Thr, or Val). Requires deformylation of the N(alpha)-formylated initiator methionine before it can be hydrolyzed.</text>
</comment>
<dbReference type="EC" id="3.4.11.18" evidence="6 7"/>
<evidence type="ECO:0000256" key="1">
    <source>
        <dbReference type="ARBA" id="ARBA00002521"/>
    </source>
</evidence>
<feature type="binding site" evidence="6">
    <location>
        <position position="106"/>
    </location>
    <ligand>
        <name>a divalent metal cation</name>
        <dbReference type="ChEBI" id="CHEBI:60240"/>
        <label>2</label>
        <note>catalytic</note>
    </ligand>
</feature>
<dbReference type="Pfam" id="PF00557">
    <property type="entry name" value="Peptidase_M24"/>
    <property type="match status" value="1"/>
</dbReference>
<evidence type="ECO:0000256" key="6">
    <source>
        <dbReference type="HAMAP-Rule" id="MF_01974"/>
    </source>
</evidence>
<dbReference type="InterPro" id="IPR002467">
    <property type="entry name" value="Pept_M24A_MAP1"/>
</dbReference>
<evidence type="ECO:0000256" key="2">
    <source>
        <dbReference type="ARBA" id="ARBA00022438"/>
    </source>
</evidence>
<dbReference type="HAMAP" id="MF_01974">
    <property type="entry name" value="MetAP_1"/>
    <property type="match status" value="1"/>
</dbReference>
<dbReference type="PRINTS" id="PR00599">
    <property type="entry name" value="MAPEPTIDASE"/>
</dbReference>
<feature type="binding site" evidence="6">
    <location>
        <position position="233"/>
    </location>
    <ligand>
        <name>a divalent metal cation</name>
        <dbReference type="ChEBI" id="CHEBI:60240"/>
        <label>1</label>
    </ligand>
</feature>
<dbReference type="GO" id="GO:0046872">
    <property type="term" value="F:metal ion binding"/>
    <property type="evidence" value="ECO:0007669"/>
    <property type="project" value="UniProtKB-UniRule"/>
</dbReference>
<dbReference type="PANTHER" id="PTHR43330">
    <property type="entry name" value="METHIONINE AMINOPEPTIDASE"/>
    <property type="match status" value="1"/>
</dbReference>
<dbReference type="SUPFAM" id="SSF55920">
    <property type="entry name" value="Creatinase/aminopeptidase"/>
    <property type="match status" value="1"/>
</dbReference>
<feature type="binding site" evidence="6">
    <location>
        <position position="233"/>
    </location>
    <ligand>
        <name>a divalent metal cation</name>
        <dbReference type="ChEBI" id="CHEBI:60240"/>
        <label>2</label>
        <note>catalytic</note>
    </ligand>
</feature>
<feature type="binding site" evidence="6">
    <location>
        <position position="176"/>
    </location>
    <ligand>
        <name>substrate</name>
    </ligand>
</feature>
<evidence type="ECO:0000259" key="8">
    <source>
        <dbReference type="Pfam" id="PF00557"/>
    </source>
</evidence>
<feature type="binding site" evidence="6">
    <location>
        <position position="202"/>
    </location>
    <ligand>
        <name>a divalent metal cation</name>
        <dbReference type="ChEBI" id="CHEBI:60240"/>
        <label>2</label>
        <note>catalytic</note>
    </ligand>
</feature>
<feature type="domain" description="Peptidase M24" evidence="8">
    <location>
        <begin position="11"/>
        <end position="240"/>
    </location>
</feature>
<dbReference type="PANTHER" id="PTHR43330:SF17">
    <property type="entry name" value="METHIONINE AMINOPEPTIDASE"/>
    <property type="match status" value="1"/>
</dbReference>
<evidence type="ECO:0000256" key="7">
    <source>
        <dbReference type="RuleBase" id="RU003653"/>
    </source>
</evidence>
<evidence type="ECO:0000313" key="10">
    <source>
        <dbReference type="Proteomes" id="UP001357733"/>
    </source>
</evidence>
<organism evidence="9 10">
    <name type="scientific">Citroniella saccharovorans</name>
    <dbReference type="NCBI Taxonomy" id="2053367"/>
    <lineage>
        <taxon>Bacteria</taxon>
        <taxon>Bacillati</taxon>
        <taxon>Bacillota</taxon>
        <taxon>Tissierellia</taxon>
        <taxon>Tissierellales</taxon>
        <taxon>Peptoniphilaceae</taxon>
        <taxon>Citroniella</taxon>
    </lineage>
</organism>
<evidence type="ECO:0000256" key="3">
    <source>
        <dbReference type="ARBA" id="ARBA00022670"/>
    </source>
</evidence>
<dbReference type="PROSITE" id="PS00680">
    <property type="entry name" value="MAP_1"/>
    <property type="match status" value="1"/>
</dbReference>
<comment type="catalytic activity">
    <reaction evidence="6 7">
        <text>Release of N-terminal amino acids, preferentially methionine, from peptides and arylamides.</text>
        <dbReference type="EC" id="3.4.11.18"/>
    </reaction>
</comment>
<protein>
    <recommendedName>
        <fullName evidence="6 7">Methionine aminopeptidase</fullName>
        <shortName evidence="6">MAP</shortName>
        <shortName evidence="6">MetAP</shortName>
        <ecNumber evidence="6 7">3.4.11.18</ecNumber>
    </recommendedName>
    <alternativeName>
        <fullName evidence="6">Peptidase M</fullName>
    </alternativeName>
</protein>
<dbReference type="InterPro" id="IPR000994">
    <property type="entry name" value="Pept_M24"/>
</dbReference>
<sequence>MIIIKTEEEIEKMKLAGKILVKVHKELRNFIKSGISTMDIDNFCEKIILENGAKPEQKGYMGYPFATCTSVNDEICHGFPSDKVILKDGDLVTVDMVVNLDGWLADSAWSYLVGDVSDDVKRLYDVTKKSLYDAIAIVKPGTRLGEIGEVIQKTVEKEGFSVVKDFVGHGIGSNMHEDPQVLHYKTKIKGPRLQKGMVFTIEPMINMGEYKMKMDSNGWTSRTLDGSISCQFEHTLAVTDDGVEIITEQD</sequence>
<evidence type="ECO:0000256" key="5">
    <source>
        <dbReference type="ARBA" id="ARBA00022801"/>
    </source>
</evidence>
<dbReference type="NCBIfam" id="TIGR00500">
    <property type="entry name" value="met_pdase_I"/>
    <property type="match status" value="1"/>
</dbReference>
<dbReference type="RefSeq" id="WP_324620353.1">
    <property type="nucleotide sequence ID" value="NZ_JAYKOT010000003.1"/>
</dbReference>
<dbReference type="AlphaFoldDB" id="A0AAW9MVE8"/>
<evidence type="ECO:0000256" key="4">
    <source>
        <dbReference type="ARBA" id="ARBA00022723"/>
    </source>
</evidence>
<feature type="binding site" evidence="6">
    <location>
        <position position="95"/>
    </location>
    <ligand>
        <name>a divalent metal cation</name>
        <dbReference type="ChEBI" id="CHEBI:60240"/>
        <label>1</label>
    </ligand>
</feature>
<accession>A0AAW9MVE8</accession>
<dbReference type="GO" id="GO:0005829">
    <property type="term" value="C:cytosol"/>
    <property type="evidence" value="ECO:0007669"/>
    <property type="project" value="TreeGrafter"/>
</dbReference>
<evidence type="ECO:0000313" key="9">
    <source>
        <dbReference type="EMBL" id="MEB3430166.1"/>
    </source>
</evidence>
<dbReference type="InterPro" id="IPR036005">
    <property type="entry name" value="Creatinase/aminopeptidase-like"/>
</dbReference>
<dbReference type="InterPro" id="IPR001714">
    <property type="entry name" value="Pept_M24_MAP"/>
</dbReference>
<keyword evidence="3 6" id="KW-0645">Protease</keyword>